<comment type="caution">
    <text evidence="1">The sequence shown here is derived from an EMBL/GenBank/DDBJ whole genome shotgun (WGS) entry which is preliminary data.</text>
</comment>
<dbReference type="EMBL" id="JAWQEG010002096">
    <property type="protein sequence ID" value="KAK3874522.1"/>
    <property type="molecule type" value="Genomic_DNA"/>
</dbReference>
<gene>
    <name evidence="1" type="ORF">Pcinc_020542</name>
</gene>
<proteinExistence type="predicted"/>
<evidence type="ECO:0000313" key="2">
    <source>
        <dbReference type="Proteomes" id="UP001286313"/>
    </source>
</evidence>
<accession>A0AAE1KJU0</accession>
<keyword evidence="2" id="KW-1185">Reference proteome</keyword>
<reference evidence="1" key="1">
    <citation type="submission" date="2023-10" db="EMBL/GenBank/DDBJ databases">
        <title>Genome assemblies of two species of porcelain crab, Petrolisthes cinctipes and Petrolisthes manimaculis (Anomura: Porcellanidae).</title>
        <authorList>
            <person name="Angst P."/>
        </authorList>
    </citation>
    <scope>NUCLEOTIDE SEQUENCE</scope>
    <source>
        <strain evidence="1">PB745_01</strain>
        <tissue evidence="1">Gill</tissue>
    </source>
</reference>
<dbReference type="Proteomes" id="UP001286313">
    <property type="component" value="Unassembled WGS sequence"/>
</dbReference>
<sequence length="186" mass="21146">MTTQPTISFETKNNQVRIGGSYLSIYQIQPIPIQAATWTHFSHRLLPSPAPDNAAPKIETDSHEESTLNELLLSTPRKHTPLHSTPRVCKLPHSPSFNTLHLRPMSYASPRHISNAYLYSTPRVAMRPRHLRQPQRPTTPPKYTKPHFLPNLHANPYLPLLSPSRLLPYRTCYPCLPSLVCPVIPQ</sequence>
<organism evidence="1 2">
    <name type="scientific">Petrolisthes cinctipes</name>
    <name type="common">Flat porcelain crab</name>
    <dbReference type="NCBI Taxonomy" id="88211"/>
    <lineage>
        <taxon>Eukaryota</taxon>
        <taxon>Metazoa</taxon>
        <taxon>Ecdysozoa</taxon>
        <taxon>Arthropoda</taxon>
        <taxon>Crustacea</taxon>
        <taxon>Multicrustacea</taxon>
        <taxon>Malacostraca</taxon>
        <taxon>Eumalacostraca</taxon>
        <taxon>Eucarida</taxon>
        <taxon>Decapoda</taxon>
        <taxon>Pleocyemata</taxon>
        <taxon>Anomura</taxon>
        <taxon>Galatheoidea</taxon>
        <taxon>Porcellanidae</taxon>
        <taxon>Petrolisthes</taxon>
    </lineage>
</organism>
<protein>
    <submittedName>
        <fullName evidence="1">Uncharacterized protein</fullName>
    </submittedName>
</protein>
<dbReference type="AlphaFoldDB" id="A0AAE1KJU0"/>
<name>A0AAE1KJU0_PETCI</name>
<evidence type="ECO:0000313" key="1">
    <source>
        <dbReference type="EMBL" id="KAK3874522.1"/>
    </source>
</evidence>